<keyword evidence="5" id="KW-0560">Oxidoreductase</keyword>
<keyword evidence="3 5" id="KW-1133">Transmembrane helix</keyword>
<dbReference type="AlphaFoldDB" id="A0A0X8HRA0"/>
<dbReference type="GO" id="GO:0006488">
    <property type="term" value="P:dolichol-linked oligosaccharide biosynthetic process"/>
    <property type="evidence" value="ECO:0007669"/>
    <property type="project" value="UniProtKB-UniRule"/>
</dbReference>
<proteinExistence type="inferred from homology"/>
<evidence type="ECO:0000313" key="8">
    <source>
        <dbReference type="Proteomes" id="UP000243052"/>
    </source>
</evidence>
<keyword evidence="4 5" id="KW-0472">Membrane</keyword>
<dbReference type="UniPathway" id="UPA00378"/>
<dbReference type="STRING" id="45286.A0A0X8HRA0"/>
<gene>
    <name evidence="7" type="ORF">AW171_hschr31862</name>
</gene>
<dbReference type="OrthoDB" id="541710at2759"/>
<dbReference type="Pfam" id="PF02544">
    <property type="entry name" value="Steroid_dh"/>
    <property type="match status" value="1"/>
</dbReference>
<comment type="pathway">
    <text evidence="5">Protein modification; protein glycosylation.</text>
</comment>
<protein>
    <recommendedName>
        <fullName evidence="5">Polyprenal reductase</fullName>
        <ecNumber evidence="5">1.3.1.94</ecNumber>
    </recommendedName>
</protein>
<sequence length="286" mass="32940">MTFNKNVKFRSCTLKTFNFSLPYNMLKIELYSNLAWLFIYTTYIIGIVSVYLANFCLPQMLRYGKALPANDNSSGNKAVKWFFGLKVPHNYFTHFYANGLVLSLINAFLFPSQLLVWLLVIHTVRRLAECLLCTNWGSNSQIHVAHYLVGLWFYTTLNLSIYLGLADSTELTIRGEMHTVKLIAVLLFAVFSFDQSFNHLHLSTLVKYSLPTRGLFKWIACAHYFDELMIYISLFIVNKNTRLATGMSVIWVISNLGVSAVQTKSYYESKFKDCVRPKYAMIPFVL</sequence>
<dbReference type="GO" id="GO:0003865">
    <property type="term" value="F:3-oxo-5-alpha-steroid 4-dehydrogenase activity"/>
    <property type="evidence" value="ECO:0007669"/>
    <property type="project" value="TreeGrafter"/>
</dbReference>
<dbReference type="EMBL" id="CP014243">
    <property type="protein sequence ID" value="AMD19994.1"/>
    <property type="molecule type" value="Genomic_DNA"/>
</dbReference>
<accession>A0A0X8HRA0</accession>
<feature type="transmembrane region" description="Helical" evidence="5">
    <location>
        <begin position="95"/>
        <end position="124"/>
    </location>
</feature>
<organism evidence="7 8">
    <name type="scientific">Eremothecium sinecaudum</name>
    <dbReference type="NCBI Taxonomy" id="45286"/>
    <lineage>
        <taxon>Eukaryota</taxon>
        <taxon>Fungi</taxon>
        <taxon>Dikarya</taxon>
        <taxon>Ascomycota</taxon>
        <taxon>Saccharomycotina</taxon>
        <taxon>Saccharomycetes</taxon>
        <taxon>Saccharomycetales</taxon>
        <taxon>Saccharomycetaceae</taxon>
        <taxon>Eremothecium</taxon>
    </lineage>
</organism>
<dbReference type="GO" id="GO:0016095">
    <property type="term" value="P:polyprenol catabolic process"/>
    <property type="evidence" value="ECO:0007669"/>
    <property type="project" value="UniProtKB-UniRule"/>
</dbReference>
<comment type="similarity">
    <text evidence="5">Belongs to the steroid 5-alpha reductase family. Polyprenal reductase subfamily.</text>
</comment>
<evidence type="ECO:0000256" key="3">
    <source>
        <dbReference type="ARBA" id="ARBA00022989"/>
    </source>
</evidence>
<comment type="subcellular location">
    <subcellularLocation>
        <location evidence="1">Endomembrane system</location>
        <topology evidence="1">Multi-pass membrane protein</topology>
    </subcellularLocation>
    <subcellularLocation>
        <location evidence="5">Endoplasmic reticulum membrane</location>
    </subcellularLocation>
</comment>
<dbReference type="Proteomes" id="UP000243052">
    <property type="component" value="Chromosome iii"/>
</dbReference>
<keyword evidence="2 5" id="KW-0812">Transmembrane</keyword>
<evidence type="ECO:0000256" key="4">
    <source>
        <dbReference type="ARBA" id="ARBA00023136"/>
    </source>
</evidence>
<comment type="function">
    <text evidence="5">Plays a key role in early steps of protein N-linked glycosylation by being involved in the conversion of polyprenol into dolichol. Acts as a polyprenal reductase that mediates the reduction of polyprenal into dolichal in a NADP-dependent mechanism. Dolichols are required for the synthesis of dolichol-linked monosaccharides and the oligosaccharide precursor used for N-glycosylation.</text>
</comment>
<dbReference type="EC" id="1.3.1.94" evidence="5"/>
<feature type="transmembrane region" description="Helical" evidence="5">
    <location>
        <begin position="34"/>
        <end position="57"/>
    </location>
</feature>
<comment type="catalytic activity">
    <reaction evidence="5">
        <text>a di-trans,poly-cis-dolichal + NADP(+) = a di-trans,poly-cis-polyprenal + NADPH + H(+)</text>
        <dbReference type="Rhea" id="RHEA:80727"/>
        <dbReference type="Rhea" id="RHEA-COMP:19536"/>
        <dbReference type="Rhea" id="RHEA-COMP:19537"/>
        <dbReference type="ChEBI" id="CHEBI:15378"/>
        <dbReference type="ChEBI" id="CHEBI:57783"/>
        <dbReference type="ChEBI" id="CHEBI:58349"/>
        <dbReference type="ChEBI" id="CHEBI:231623"/>
        <dbReference type="ChEBI" id="CHEBI:231637"/>
        <dbReference type="EC" id="1.3.1.94"/>
    </reaction>
    <physiologicalReaction direction="right-to-left" evidence="5">
        <dbReference type="Rhea" id="RHEA:80729"/>
    </physiologicalReaction>
</comment>
<dbReference type="PANTHER" id="PTHR14624">
    <property type="entry name" value="DFG10 PROTEIN"/>
    <property type="match status" value="1"/>
</dbReference>
<evidence type="ECO:0000256" key="2">
    <source>
        <dbReference type="ARBA" id="ARBA00022692"/>
    </source>
</evidence>
<dbReference type="PROSITE" id="PS50244">
    <property type="entry name" value="S5A_REDUCTASE"/>
    <property type="match status" value="1"/>
</dbReference>
<dbReference type="GeneID" id="28723225"/>
<name>A0A0X8HRA0_9SACH</name>
<dbReference type="GO" id="GO:0005789">
    <property type="term" value="C:endoplasmic reticulum membrane"/>
    <property type="evidence" value="ECO:0007669"/>
    <property type="project" value="UniProtKB-SubCell"/>
</dbReference>
<dbReference type="PANTHER" id="PTHR14624:SF0">
    <property type="entry name" value="POLYPRENOL REDUCTASE"/>
    <property type="match status" value="1"/>
</dbReference>
<evidence type="ECO:0000313" key="7">
    <source>
        <dbReference type="EMBL" id="AMD19994.1"/>
    </source>
</evidence>
<feature type="domain" description="3-oxo-5-alpha-steroid 4-dehydrogenase C-terminal" evidence="6">
    <location>
        <begin position="155"/>
        <end position="286"/>
    </location>
</feature>
<evidence type="ECO:0000259" key="6">
    <source>
        <dbReference type="Pfam" id="PF02544"/>
    </source>
</evidence>
<evidence type="ECO:0000256" key="5">
    <source>
        <dbReference type="RuleBase" id="RU367081"/>
    </source>
</evidence>
<evidence type="ECO:0000256" key="1">
    <source>
        <dbReference type="ARBA" id="ARBA00004127"/>
    </source>
</evidence>
<keyword evidence="5" id="KW-0256">Endoplasmic reticulum</keyword>
<dbReference type="InterPro" id="IPR039698">
    <property type="entry name" value="Dfg10/SRD5A3"/>
</dbReference>
<keyword evidence="5" id="KW-0521">NADP</keyword>
<feature type="transmembrane region" description="Helical" evidence="5">
    <location>
        <begin position="177"/>
        <end position="195"/>
    </location>
</feature>
<dbReference type="GO" id="GO:0160198">
    <property type="term" value="F:polyprenal reductase activity"/>
    <property type="evidence" value="ECO:0007669"/>
    <property type="project" value="UniProtKB-EC"/>
</dbReference>
<dbReference type="RefSeq" id="XP_017986990.1">
    <property type="nucleotide sequence ID" value="XM_018131122.1"/>
</dbReference>
<dbReference type="InterPro" id="IPR001104">
    <property type="entry name" value="3-oxo-5_a-steroid_4-DH_C"/>
</dbReference>
<feature type="transmembrane region" description="Helical" evidence="5">
    <location>
        <begin position="144"/>
        <end position="165"/>
    </location>
</feature>
<keyword evidence="8" id="KW-1185">Reference proteome</keyword>
<dbReference type="GO" id="GO:0102389">
    <property type="term" value="F:polyprenol reductase activity"/>
    <property type="evidence" value="ECO:0007669"/>
    <property type="project" value="UniProtKB-UniRule"/>
</dbReference>
<reference evidence="7 8" key="1">
    <citation type="submission" date="2016-01" db="EMBL/GenBank/DDBJ databases">
        <title>Genome sequence of the yeast Holleya sinecauda.</title>
        <authorList>
            <person name="Dietrich F.S."/>
        </authorList>
    </citation>
    <scope>NUCLEOTIDE SEQUENCE [LARGE SCALE GENOMIC DNA]</scope>
    <source>
        <strain evidence="7 8">ATCC 58844</strain>
    </source>
</reference>
<feature type="transmembrane region" description="Helical" evidence="5">
    <location>
        <begin position="215"/>
        <end position="237"/>
    </location>
</feature>